<feature type="region of interest" description="Disordered" evidence="7">
    <location>
        <begin position="479"/>
        <end position="607"/>
    </location>
</feature>
<comment type="similarity">
    <text evidence="2">Belongs to the TFIIF alpha subunit family.</text>
</comment>
<keyword evidence="9" id="KW-1185">Reference proteome</keyword>
<keyword evidence="5" id="KW-0804">Transcription</keyword>
<evidence type="ECO:0000313" key="8">
    <source>
        <dbReference type="EMBL" id="KOS12652.1"/>
    </source>
</evidence>
<dbReference type="GO" id="GO:0005674">
    <property type="term" value="C:transcription factor TFIIF complex"/>
    <property type="evidence" value="ECO:0007669"/>
    <property type="project" value="TreeGrafter"/>
</dbReference>
<dbReference type="InterPro" id="IPR011039">
    <property type="entry name" value="TFIIF_interaction"/>
</dbReference>
<feature type="compositionally biased region" description="Low complexity" evidence="7">
    <location>
        <begin position="212"/>
        <end position="226"/>
    </location>
</feature>
<name>A0A0M9VMV2_9BASI</name>
<dbReference type="Proteomes" id="UP000037751">
    <property type="component" value="Unassembled WGS sequence"/>
</dbReference>
<evidence type="ECO:0000256" key="2">
    <source>
        <dbReference type="ARBA" id="ARBA00005249"/>
    </source>
</evidence>
<feature type="compositionally biased region" description="Polar residues" evidence="7">
    <location>
        <begin position="540"/>
        <end position="550"/>
    </location>
</feature>
<reference evidence="8 9" key="1">
    <citation type="submission" date="2015-07" db="EMBL/GenBank/DDBJ databases">
        <title>Draft Genome Sequence of Malassezia furfur CBS1878 and Malassezia pachydermatis CBS1879.</title>
        <authorList>
            <person name="Triana S."/>
            <person name="Ohm R."/>
            <person name="Gonzalez A."/>
            <person name="DeCock H."/>
            <person name="Restrepo S."/>
            <person name="Celis A."/>
        </authorList>
    </citation>
    <scope>NUCLEOTIDE SEQUENCE [LARGE SCALE GENOMIC DNA]</scope>
    <source>
        <strain evidence="8 9">CBS 1879</strain>
    </source>
</reference>
<comment type="caution">
    <text evidence="8">The sequence shown here is derived from an EMBL/GenBank/DDBJ whole genome shotgun (WGS) entry which is preliminary data.</text>
</comment>
<dbReference type="VEuPathDB" id="FungiDB:Malapachy_0376"/>
<feature type="region of interest" description="Disordered" evidence="7">
    <location>
        <begin position="196"/>
        <end position="236"/>
    </location>
</feature>
<feature type="compositionally biased region" description="Basic and acidic residues" evidence="7">
    <location>
        <begin position="552"/>
        <end position="580"/>
    </location>
</feature>
<evidence type="ECO:0000256" key="5">
    <source>
        <dbReference type="ARBA" id="ARBA00023163"/>
    </source>
</evidence>
<evidence type="ECO:0000256" key="1">
    <source>
        <dbReference type="ARBA" id="ARBA00004123"/>
    </source>
</evidence>
<comment type="subcellular location">
    <subcellularLocation>
        <location evidence="1">Nucleus</location>
    </subcellularLocation>
</comment>
<keyword evidence="3" id="KW-0805">Transcription regulation</keyword>
<dbReference type="STRING" id="77020.A0A0M9VMV2"/>
<dbReference type="GO" id="GO:0006367">
    <property type="term" value="P:transcription initiation at RNA polymerase II promoter"/>
    <property type="evidence" value="ECO:0007669"/>
    <property type="project" value="InterPro"/>
</dbReference>
<dbReference type="AlphaFoldDB" id="A0A0M9VMV2"/>
<dbReference type="InterPro" id="IPR008851">
    <property type="entry name" value="TFIIF-alpha"/>
</dbReference>
<dbReference type="RefSeq" id="XP_017990284.1">
    <property type="nucleotide sequence ID" value="XM_018134897.1"/>
</dbReference>
<dbReference type="PANTHER" id="PTHR13011">
    <property type="entry name" value="TFIIF-ALPHA"/>
    <property type="match status" value="1"/>
</dbReference>
<feature type="region of interest" description="Disordered" evidence="7">
    <location>
        <begin position="1"/>
        <end position="24"/>
    </location>
</feature>
<evidence type="ECO:0000256" key="7">
    <source>
        <dbReference type="SAM" id="MobiDB-lite"/>
    </source>
</evidence>
<evidence type="ECO:0000256" key="4">
    <source>
        <dbReference type="ARBA" id="ARBA00023125"/>
    </source>
</evidence>
<sequence length="682" mass="75504">MKQEPGIKAEPEDTKPRAGQRGYRDIPLYSMGATNAMTHLMKFASHTRVDPNQETQFVPPVKLNRKMPLRLKMPPAQPGDVVVDKWGKPVMDKDGQPLTWPAPGFDLESVRPYLGLDQPKVLDEETGGGFTRAKPFKKRVREVHKSGNAARRTRNEEFYPWVLEDFETSQEWESAREPLPNSLKMLEQYYYAEKERREHGTDTKPRMPKSEATSSAAHGPSSSHAPWIGQLEGDSDENSTSHHVLFVFDERNAGGFKVVPIRRQYKFMQLQKHALSSEQVEEEFARQQRSSETDRWMMRYRYQTGAGTGAVASAGPSRAGAAAARMPMLSLPGQPSMLGWQSSARLVAVQGESQHGRDDDDDLFGAMPKQETTYDELDFEEEFADDEERIGMNDEAEEAEAKELDERLKREMVADHVDDMAIKQEPDDDAAYDAVAVNRRSGAADPLYGSAATYDRHDDAMLTGSGRQMRKIMKALSRREGLDMYDSDEEAKNPYASDESDDNEDLDVLHPERAILAAREEKARAERMAAAAAAAAATATPTSAPPSGTHTPDPDASLKRKNELLRPGPDEPKKKLRTDSRASSPGAGGTPGRASSPPRPLSPLESEIAHLLSNGVVASTSDLVQHFRARLKQDATLKEQLSAAVKRIAYMDKKDNKLKLKEAYAMDGGASSPRGGRPGSTA</sequence>
<feature type="compositionally biased region" description="Low complexity" evidence="7">
    <location>
        <begin position="528"/>
        <end position="539"/>
    </location>
</feature>
<evidence type="ECO:0000256" key="3">
    <source>
        <dbReference type="ARBA" id="ARBA00023015"/>
    </source>
</evidence>
<keyword evidence="4" id="KW-0238">DNA-binding</keyword>
<dbReference type="GeneID" id="28726772"/>
<evidence type="ECO:0000313" key="9">
    <source>
        <dbReference type="Proteomes" id="UP000037751"/>
    </source>
</evidence>
<organism evidence="8 9">
    <name type="scientific">Malassezia pachydermatis</name>
    <dbReference type="NCBI Taxonomy" id="77020"/>
    <lineage>
        <taxon>Eukaryota</taxon>
        <taxon>Fungi</taxon>
        <taxon>Dikarya</taxon>
        <taxon>Basidiomycota</taxon>
        <taxon>Ustilaginomycotina</taxon>
        <taxon>Malasseziomycetes</taxon>
        <taxon>Malasseziales</taxon>
        <taxon>Malasseziaceae</taxon>
        <taxon>Malassezia</taxon>
    </lineage>
</organism>
<dbReference type="GO" id="GO:0032968">
    <property type="term" value="P:positive regulation of transcription elongation by RNA polymerase II"/>
    <property type="evidence" value="ECO:0007669"/>
    <property type="project" value="InterPro"/>
</dbReference>
<dbReference type="EMBL" id="LGAV01000010">
    <property type="protein sequence ID" value="KOS12652.1"/>
    <property type="molecule type" value="Genomic_DNA"/>
</dbReference>
<protein>
    <submittedName>
        <fullName evidence="8">Transcription factor tfiif complex alpha subunit tfg1</fullName>
    </submittedName>
</protein>
<dbReference type="GO" id="GO:0001096">
    <property type="term" value="F:TFIIF-class transcription factor complex binding"/>
    <property type="evidence" value="ECO:0007669"/>
    <property type="project" value="TreeGrafter"/>
</dbReference>
<keyword evidence="6" id="KW-0539">Nucleus</keyword>
<evidence type="ECO:0000256" key="6">
    <source>
        <dbReference type="ARBA" id="ARBA00023242"/>
    </source>
</evidence>
<feature type="compositionally biased region" description="Basic and acidic residues" evidence="7">
    <location>
        <begin position="507"/>
        <end position="527"/>
    </location>
</feature>
<dbReference type="GO" id="GO:0016251">
    <property type="term" value="F:RNA polymerase II general transcription initiation factor activity"/>
    <property type="evidence" value="ECO:0007669"/>
    <property type="project" value="TreeGrafter"/>
</dbReference>
<dbReference type="GO" id="GO:0003677">
    <property type="term" value="F:DNA binding"/>
    <property type="evidence" value="ECO:0007669"/>
    <property type="project" value="UniProtKB-KW"/>
</dbReference>
<accession>A0A0M9VMV2</accession>
<dbReference type="OrthoDB" id="76676at2759"/>
<dbReference type="PANTHER" id="PTHR13011:SF0">
    <property type="entry name" value="GENERAL TRANSCRIPTION FACTOR IIF SUBUNIT 1"/>
    <property type="match status" value="1"/>
</dbReference>
<proteinExistence type="inferred from homology"/>
<dbReference type="SUPFAM" id="SSF50916">
    <property type="entry name" value="Rap30/74 interaction domains"/>
    <property type="match status" value="1"/>
</dbReference>
<feature type="compositionally biased region" description="Basic and acidic residues" evidence="7">
    <location>
        <begin position="1"/>
        <end position="16"/>
    </location>
</feature>
<gene>
    <name evidence="8" type="ORF">Malapachy_0376</name>
</gene>
<feature type="compositionally biased region" description="Basic and acidic residues" evidence="7">
    <location>
        <begin position="196"/>
        <end position="209"/>
    </location>
</feature>